<evidence type="ECO:0000256" key="4">
    <source>
        <dbReference type="ARBA" id="ARBA00022727"/>
    </source>
</evidence>
<dbReference type="NCBIfam" id="TIGR03284">
    <property type="entry name" value="thym_sym"/>
    <property type="match status" value="1"/>
</dbReference>
<keyword evidence="4" id="KW-0545">Nucleotide biosynthesis</keyword>
<dbReference type="PANTHER" id="PTHR11548">
    <property type="entry name" value="THYMIDYLATE SYNTHASE 1"/>
    <property type="match status" value="1"/>
</dbReference>
<dbReference type="GO" id="GO:0005739">
    <property type="term" value="C:mitochondrion"/>
    <property type="evidence" value="ECO:0007669"/>
    <property type="project" value="TreeGrafter"/>
</dbReference>
<dbReference type="GO" id="GO:0005829">
    <property type="term" value="C:cytosol"/>
    <property type="evidence" value="ECO:0007669"/>
    <property type="project" value="TreeGrafter"/>
</dbReference>
<name>A0A6C0B102_9ZZZZ</name>
<dbReference type="InterPro" id="IPR020940">
    <property type="entry name" value="Thymidylate_synthase_AS"/>
</dbReference>
<feature type="domain" description="Thymidylate synthase/dCMP hydroxymethylase" evidence="5">
    <location>
        <begin position="12"/>
        <end position="295"/>
    </location>
</feature>
<protein>
    <recommendedName>
        <fullName evidence="1">thymidylate synthase</fullName>
        <ecNumber evidence="1">2.1.1.45</ecNumber>
    </recommendedName>
</protein>
<dbReference type="GO" id="GO:0004799">
    <property type="term" value="F:thymidylate synthase activity"/>
    <property type="evidence" value="ECO:0007669"/>
    <property type="project" value="UniProtKB-EC"/>
</dbReference>
<proteinExistence type="inferred from homology"/>
<dbReference type="PRINTS" id="PR00108">
    <property type="entry name" value="THYMDSNTHASE"/>
</dbReference>
<dbReference type="FunFam" id="3.30.572.10:FF:000013">
    <property type="entry name" value="Thymidylate synthase"/>
    <property type="match status" value="1"/>
</dbReference>
<dbReference type="InterPro" id="IPR045097">
    <property type="entry name" value="Thymidate_synth/dCMP_Mease"/>
</dbReference>
<reference evidence="6" key="1">
    <citation type="journal article" date="2020" name="Nature">
        <title>Giant virus diversity and host interactions through global metagenomics.</title>
        <authorList>
            <person name="Schulz F."/>
            <person name="Roux S."/>
            <person name="Paez-Espino D."/>
            <person name="Jungbluth S."/>
            <person name="Walsh D.A."/>
            <person name="Denef V.J."/>
            <person name="McMahon K.D."/>
            <person name="Konstantinidis K.T."/>
            <person name="Eloe-Fadrosh E.A."/>
            <person name="Kyrpides N.C."/>
            <person name="Woyke T."/>
        </authorList>
    </citation>
    <scope>NUCLEOTIDE SEQUENCE</scope>
    <source>
        <strain evidence="6">GVMAG-M-3300009182-78</strain>
    </source>
</reference>
<evidence type="ECO:0000256" key="1">
    <source>
        <dbReference type="ARBA" id="ARBA00011947"/>
    </source>
</evidence>
<evidence type="ECO:0000256" key="3">
    <source>
        <dbReference type="ARBA" id="ARBA00022679"/>
    </source>
</evidence>
<evidence type="ECO:0000313" key="6">
    <source>
        <dbReference type="EMBL" id="QHS85199.1"/>
    </source>
</evidence>
<dbReference type="CDD" id="cd00351">
    <property type="entry name" value="TS_Pyrimidine_HMase"/>
    <property type="match status" value="1"/>
</dbReference>
<dbReference type="EMBL" id="MN739042">
    <property type="protein sequence ID" value="QHS85199.1"/>
    <property type="molecule type" value="Genomic_DNA"/>
</dbReference>
<dbReference type="EC" id="2.1.1.45" evidence="1"/>
<dbReference type="InterPro" id="IPR036926">
    <property type="entry name" value="Thymidate_synth/dCMP_Mease_sf"/>
</dbReference>
<dbReference type="PROSITE" id="PS00091">
    <property type="entry name" value="THYMIDYLATE_SYNTHASE"/>
    <property type="match status" value="1"/>
</dbReference>
<dbReference type="InterPro" id="IPR000398">
    <property type="entry name" value="Thymidylate_synthase"/>
</dbReference>
<dbReference type="InterPro" id="IPR023451">
    <property type="entry name" value="Thymidate_synth/dCMP_Mease_dom"/>
</dbReference>
<dbReference type="Pfam" id="PF00303">
    <property type="entry name" value="Thymidylat_synt"/>
    <property type="match status" value="1"/>
</dbReference>
<evidence type="ECO:0000259" key="5">
    <source>
        <dbReference type="Pfam" id="PF00303"/>
    </source>
</evidence>
<dbReference type="PANTHER" id="PTHR11548:SF2">
    <property type="entry name" value="THYMIDYLATE SYNTHASE"/>
    <property type="match status" value="1"/>
</dbReference>
<keyword evidence="3" id="KW-0808">Transferase</keyword>
<accession>A0A6C0B102</accession>
<dbReference type="AlphaFoldDB" id="A0A6C0B102"/>
<dbReference type="HAMAP" id="MF_00008">
    <property type="entry name" value="Thymidy_synth_bact"/>
    <property type="match status" value="1"/>
</dbReference>
<dbReference type="SUPFAM" id="SSF55831">
    <property type="entry name" value="Thymidylate synthase/dCMP hydroxymethylase"/>
    <property type="match status" value="1"/>
</dbReference>
<evidence type="ECO:0000256" key="2">
    <source>
        <dbReference type="ARBA" id="ARBA00022603"/>
    </source>
</evidence>
<dbReference type="GO" id="GO:0006231">
    <property type="term" value="P:dTMP biosynthetic process"/>
    <property type="evidence" value="ECO:0007669"/>
    <property type="project" value="InterPro"/>
</dbReference>
<organism evidence="6">
    <name type="scientific">viral metagenome</name>
    <dbReference type="NCBI Taxonomy" id="1070528"/>
    <lineage>
        <taxon>unclassified sequences</taxon>
        <taxon>metagenomes</taxon>
        <taxon>organismal metagenomes</taxon>
    </lineage>
</organism>
<sequence>MSKSSLQHEEIQYLDMVKKIIAEGNVEQGRNGTTYSKFGESMRFSLSNGVVPILTTKKVAWKTCLKELLWFISGNTNNKTLNQKGVHIWDQNSSRNFLDDRGLYDRPVDDLGPIYGHQWRFFNAPYIDCSTDYMGQGVDQLQTMIDSLKDPTKRNSRRLVMSSWNPCQIHEMALPPCHVLCQFHVHNGNKLSCALYQRSADLCLGVPFNIASYSFLTHLLAKHCGLEAHEFIYFMGNVHVYESHIEPIQSQLKNIPFDFPRLSIVQVRENINDYTINDFVLSDYKSYEPINMDMIA</sequence>
<dbReference type="Gene3D" id="3.30.572.10">
    <property type="entry name" value="Thymidylate synthase/dCMP hydroxymethylase domain"/>
    <property type="match status" value="1"/>
</dbReference>
<keyword evidence="2" id="KW-0489">Methyltransferase</keyword>
<dbReference type="GO" id="GO:0032259">
    <property type="term" value="P:methylation"/>
    <property type="evidence" value="ECO:0007669"/>
    <property type="project" value="UniProtKB-KW"/>
</dbReference>